<dbReference type="EMBL" id="JAIRAU010000036">
    <property type="protein sequence ID" value="MBZ5712942.1"/>
    <property type="molecule type" value="Genomic_DNA"/>
</dbReference>
<accession>A0ABS7TXF8</accession>
<reference evidence="3" key="1">
    <citation type="submission" date="2021-08" db="EMBL/GenBank/DDBJ databases">
        <authorList>
            <person name="Stevens D.C."/>
        </authorList>
    </citation>
    <scope>NUCLEOTIDE SEQUENCE</scope>
    <source>
        <strain evidence="3">DSM 53165</strain>
    </source>
</reference>
<evidence type="ECO:0000256" key="1">
    <source>
        <dbReference type="SAM" id="MobiDB-lite"/>
    </source>
</evidence>
<keyword evidence="2" id="KW-0732">Signal</keyword>
<name>A0ABS7TXF8_9BACT</name>
<sequence length="152" mass="14758">MSSSKQIHGLFVLLLLSALPACQGRSEKTTREAGGDRSTVYTRTQGPPPGQSGQTGADSSTPTAAEGGAVGGQGTPGGDGSASTPGPGRQSPTGTTHGATAPSSDTAGRPATAPSGESAGRGSGSPADRAGEQGGGEARGARPSGDMNRERR</sequence>
<feature type="compositionally biased region" description="Basic and acidic residues" evidence="1">
    <location>
        <begin position="25"/>
        <end position="35"/>
    </location>
</feature>
<evidence type="ECO:0000313" key="4">
    <source>
        <dbReference type="Proteomes" id="UP001139031"/>
    </source>
</evidence>
<feature type="compositionally biased region" description="Gly residues" evidence="1">
    <location>
        <begin position="68"/>
        <end position="80"/>
    </location>
</feature>
<dbReference type="Proteomes" id="UP001139031">
    <property type="component" value="Unassembled WGS sequence"/>
</dbReference>
<keyword evidence="4" id="KW-1185">Reference proteome</keyword>
<gene>
    <name evidence="3" type="ORF">K7C98_27195</name>
</gene>
<evidence type="ECO:0000256" key="2">
    <source>
        <dbReference type="SAM" id="SignalP"/>
    </source>
</evidence>
<proteinExistence type="predicted"/>
<organism evidence="3 4">
    <name type="scientific">Nannocystis pusilla</name>
    <dbReference type="NCBI Taxonomy" id="889268"/>
    <lineage>
        <taxon>Bacteria</taxon>
        <taxon>Pseudomonadati</taxon>
        <taxon>Myxococcota</taxon>
        <taxon>Polyangia</taxon>
        <taxon>Nannocystales</taxon>
        <taxon>Nannocystaceae</taxon>
        <taxon>Nannocystis</taxon>
    </lineage>
</organism>
<feature type="signal peptide" evidence="2">
    <location>
        <begin position="1"/>
        <end position="23"/>
    </location>
</feature>
<feature type="chain" id="PRO_5046348001" evidence="2">
    <location>
        <begin position="24"/>
        <end position="152"/>
    </location>
</feature>
<comment type="caution">
    <text evidence="3">The sequence shown here is derived from an EMBL/GenBank/DDBJ whole genome shotgun (WGS) entry which is preliminary data.</text>
</comment>
<evidence type="ECO:0000313" key="3">
    <source>
        <dbReference type="EMBL" id="MBZ5712942.1"/>
    </source>
</evidence>
<feature type="region of interest" description="Disordered" evidence="1">
    <location>
        <begin position="21"/>
        <end position="152"/>
    </location>
</feature>
<feature type="compositionally biased region" description="Polar residues" evidence="1">
    <location>
        <begin position="90"/>
        <end position="106"/>
    </location>
</feature>
<protein>
    <submittedName>
        <fullName evidence="3">Uncharacterized protein</fullName>
    </submittedName>
</protein>